<comment type="caution">
    <text evidence="2">The sequence shown here is derived from an EMBL/GenBank/DDBJ whole genome shotgun (WGS) entry which is preliminary data.</text>
</comment>
<dbReference type="CDD" id="cd04301">
    <property type="entry name" value="NAT_SF"/>
    <property type="match status" value="1"/>
</dbReference>
<dbReference type="EMBL" id="JWTA01000020">
    <property type="protein sequence ID" value="KIC61341.1"/>
    <property type="molecule type" value="Genomic_DNA"/>
</dbReference>
<organism evidence="2 3">
    <name type="scientific">Chryseobacterium taiwanense</name>
    <dbReference type="NCBI Taxonomy" id="363331"/>
    <lineage>
        <taxon>Bacteria</taxon>
        <taxon>Pseudomonadati</taxon>
        <taxon>Bacteroidota</taxon>
        <taxon>Flavobacteriia</taxon>
        <taxon>Flavobacteriales</taxon>
        <taxon>Weeksellaceae</taxon>
        <taxon>Chryseobacterium group</taxon>
        <taxon>Chryseobacterium</taxon>
    </lineage>
</organism>
<dbReference type="PROSITE" id="PS51186">
    <property type="entry name" value="GNAT"/>
    <property type="match status" value="1"/>
</dbReference>
<keyword evidence="3" id="KW-1185">Reference proteome</keyword>
<proteinExistence type="predicted"/>
<evidence type="ECO:0000259" key="1">
    <source>
        <dbReference type="PROSITE" id="PS51186"/>
    </source>
</evidence>
<evidence type="ECO:0000313" key="2">
    <source>
        <dbReference type="EMBL" id="KIC61341.1"/>
    </source>
</evidence>
<dbReference type="InterPro" id="IPR016181">
    <property type="entry name" value="Acyl_CoA_acyltransferase"/>
</dbReference>
<dbReference type="SUPFAM" id="SSF55729">
    <property type="entry name" value="Acyl-CoA N-acyltransferases (Nat)"/>
    <property type="match status" value="1"/>
</dbReference>
<name>A0A0B4D3W2_9FLAO</name>
<dbReference type="RefSeq" id="WP_039372797.1">
    <property type="nucleotide sequence ID" value="NZ_JWTA01000020.1"/>
</dbReference>
<feature type="domain" description="N-acetyltransferase" evidence="1">
    <location>
        <begin position="132"/>
        <end position="271"/>
    </location>
</feature>
<dbReference type="OrthoDB" id="9803233at2"/>
<protein>
    <recommendedName>
        <fullName evidence="1">N-acetyltransferase domain-containing protein</fullName>
    </recommendedName>
</protein>
<gene>
    <name evidence="2" type="ORF">RM51_17845</name>
</gene>
<sequence>MKIITINEKDDFFHFLNYNIDVTEYKYKYLSNVLHYAFATGQLPITENTRILRLDTYWAIYIETDGKLFIYGDTLKEFTLELQSIINFESFQGFEIMGDYNLVYSIIRGKNVTNFSVIKDRIFYQLNNKGLLILNSETPLLPQLEDHTELTEMMLAYYVEEYEGKRNKEKAFINATIIEHIKDNSIYILKESQTIVAFCTISDPDIGIIFVRPDFRNRNLGKLLLSQCSKILFDKNQKSFLMTDLNNYSSNKMCLDIGYEEIYKHTNLELI</sequence>
<dbReference type="AlphaFoldDB" id="A0A0B4D3W2"/>
<accession>A0A0B4D3W2</accession>
<dbReference type="GO" id="GO:0016747">
    <property type="term" value="F:acyltransferase activity, transferring groups other than amino-acyl groups"/>
    <property type="evidence" value="ECO:0007669"/>
    <property type="project" value="InterPro"/>
</dbReference>
<dbReference type="Proteomes" id="UP000031167">
    <property type="component" value="Unassembled WGS sequence"/>
</dbReference>
<dbReference type="STRING" id="363331.RM51_17845"/>
<evidence type="ECO:0000313" key="3">
    <source>
        <dbReference type="Proteomes" id="UP000031167"/>
    </source>
</evidence>
<dbReference type="InterPro" id="IPR000182">
    <property type="entry name" value="GNAT_dom"/>
</dbReference>
<dbReference type="Gene3D" id="3.40.630.30">
    <property type="match status" value="1"/>
</dbReference>
<reference evidence="2 3" key="1">
    <citation type="submission" date="2014-12" db="EMBL/GenBank/DDBJ databases">
        <title>Genome sequencing of Chryseobacterium taiwanense TPW19.</title>
        <authorList>
            <person name="Tan P.W."/>
            <person name="Chan K.-G."/>
        </authorList>
    </citation>
    <scope>NUCLEOTIDE SEQUENCE [LARGE SCALE GENOMIC DNA]</scope>
    <source>
        <strain evidence="2 3">TPW19</strain>
    </source>
</reference>
<dbReference type="Pfam" id="PF00583">
    <property type="entry name" value="Acetyltransf_1"/>
    <property type="match status" value="1"/>
</dbReference>